<dbReference type="CDD" id="cd07377">
    <property type="entry name" value="WHTH_GntR"/>
    <property type="match status" value="1"/>
</dbReference>
<proteinExistence type="predicted"/>
<dbReference type="InterPro" id="IPR036390">
    <property type="entry name" value="WH_DNA-bd_sf"/>
</dbReference>
<dbReference type="Proteomes" id="UP001589854">
    <property type="component" value="Unassembled WGS sequence"/>
</dbReference>
<name>A0ABV6GMS6_9BACI</name>
<sequence length="236" mass="27011">MKALINEESGIPLYYQIKEFIREKIDNGDWKSGDKIPNEVDLAKNFMVSRSTMRQAILELVNEGILTRKKGVGTFVSKPKFEGNFINFSYPEELGTKHTPISIKAIEGTSGKFKVLNLKDHENVYEIIRLRFFNEEPAAIEKSYVPVRLVPDLLENNLDGKLNDLITKKYGIKMTRYKNYIEPVLLDSYEAKVLEVEQNQPALKITKLLMTPQGTPVMLSTSIFRGDRCKLLFSSE</sequence>
<dbReference type="InterPro" id="IPR050679">
    <property type="entry name" value="Bact_HTH_transcr_reg"/>
</dbReference>
<dbReference type="PANTHER" id="PTHR44846">
    <property type="entry name" value="MANNOSYL-D-GLYCERATE TRANSPORT/METABOLISM SYSTEM REPRESSOR MNGR-RELATED"/>
    <property type="match status" value="1"/>
</dbReference>
<dbReference type="SUPFAM" id="SSF46785">
    <property type="entry name" value="Winged helix' DNA-binding domain"/>
    <property type="match status" value="1"/>
</dbReference>
<evidence type="ECO:0000256" key="3">
    <source>
        <dbReference type="ARBA" id="ARBA00023163"/>
    </source>
</evidence>
<evidence type="ECO:0000256" key="2">
    <source>
        <dbReference type="ARBA" id="ARBA00023125"/>
    </source>
</evidence>
<dbReference type="SMART" id="SM00866">
    <property type="entry name" value="UTRA"/>
    <property type="match status" value="1"/>
</dbReference>
<keyword evidence="3" id="KW-0804">Transcription</keyword>
<dbReference type="SMART" id="SM00345">
    <property type="entry name" value="HTH_GNTR"/>
    <property type="match status" value="1"/>
</dbReference>
<dbReference type="Pfam" id="PF00392">
    <property type="entry name" value="GntR"/>
    <property type="match status" value="1"/>
</dbReference>
<accession>A0ABV6GMS6</accession>
<dbReference type="Gene3D" id="3.40.1410.10">
    <property type="entry name" value="Chorismate lyase-like"/>
    <property type="match status" value="1"/>
</dbReference>
<gene>
    <name evidence="5" type="ORF">ACFFIX_26305</name>
</gene>
<dbReference type="InterPro" id="IPR000524">
    <property type="entry name" value="Tscrpt_reg_HTH_GntR"/>
</dbReference>
<dbReference type="InterPro" id="IPR036388">
    <property type="entry name" value="WH-like_DNA-bd_sf"/>
</dbReference>
<dbReference type="PANTHER" id="PTHR44846:SF1">
    <property type="entry name" value="MANNOSYL-D-GLYCERATE TRANSPORT_METABOLISM SYSTEM REPRESSOR MNGR-RELATED"/>
    <property type="match status" value="1"/>
</dbReference>
<dbReference type="Gene3D" id="1.10.10.10">
    <property type="entry name" value="Winged helix-like DNA-binding domain superfamily/Winged helix DNA-binding domain"/>
    <property type="match status" value="1"/>
</dbReference>
<feature type="domain" description="HTH gntR-type" evidence="4">
    <location>
        <begin position="11"/>
        <end position="79"/>
    </location>
</feature>
<dbReference type="PROSITE" id="PS50949">
    <property type="entry name" value="HTH_GNTR"/>
    <property type="match status" value="1"/>
</dbReference>
<dbReference type="RefSeq" id="WP_378939460.1">
    <property type="nucleotide sequence ID" value="NZ_JBHLVO010000048.1"/>
</dbReference>
<evidence type="ECO:0000259" key="4">
    <source>
        <dbReference type="PROSITE" id="PS50949"/>
    </source>
</evidence>
<dbReference type="EMBL" id="JBHLVO010000048">
    <property type="protein sequence ID" value="MFC0274825.1"/>
    <property type="molecule type" value="Genomic_DNA"/>
</dbReference>
<evidence type="ECO:0000313" key="5">
    <source>
        <dbReference type="EMBL" id="MFC0274825.1"/>
    </source>
</evidence>
<organism evidence="5 6">
    <name type="scientific">Metabacillus herbersteinensis</name>
    <dbReference type="NCBI Taxonomy" id="283816"/>
    <lineage>
        <taxon>Bacteria</taxon>
        <taxon>Bacillati</taxon>
        <taxon>Bacillota</taxon>
        <taxon>Bacilli</taxon>
        <taxon>Bacillales</taxon>
        <taxon>Bacillaceae</taxon>
        <taxon>Metabacillus</taxon>
    </lineage>
</organism>
<keyword evidence="2" id="KW-0238">DNA-binding</keyword>
<evidence type="ECO:0000313" key="6">
    <source>
        <dbReference type="Proteomes" id="UP001589854"/>
    </source>
</evidence>
<comment type="caution">
    <text evidence="5">The sequence shown here is derived from an EMBL/GenBank/DDBJ whole genome shotgun (WGS) entry which is preliminary data.</text>
</comment>
<evidence type="ECO:0000256" key="1">
    <source>
        <dbReference type="ARBA" id="ARBA00023015"/>
    </source>
</evidence>
<keyword evidence="6" id="KW-1185">Reference proteome</keyword>
<protein>
    <submittedName>
        <fullName evidence="5">GntR family transcriptional regulator</fullName>
    </submittedName>
</protein>
<dbReference type="Pfam" id="PF07702">
    <property type="entry name" value="UTRA"/>
    <property type="match status" value="1"/>
</dbReference>
<dbReference type="InterPro" id="IPR011663">
    <property type="entry name" value="UTRA"/>
</dbReference>
<keyword evidence="1" id="KW-0805">Transcription regulation</keyword>
<dbReference type="InterPro" id="IPR028978">
    <property type="entry name" value="Chorismate_lyase_/UTRA_dom_sf"/>
</dbReference>
<dbReference type="SUPFAM" id="SSF64288">
    <property type="entry name" value="Chorismate lyase-like"/>
    <property type="match status" value="1"/>
</dbReference>
<reference evidence="5 6" key="1">
    <citation type="submission" date="2024-09" db="EMBL/GenBank/DDBJ databases">
        <authorList>
            <person name="Sun Q."/>
            <person name="Mori K."/>
        </authorList>
    </citation>
    <scope>NUCLEOTIDE SEQUENCE [LARGE SCALE GENOMIC DNA]</scope>
    <source>
        <strain evidence="5 6">CCM 7228</strain>
    </source>
</reference>
<dbReference type="PRINTS" id="PR00035">
    <property type="entry name" value="HTHGNTR"/>
</dbReference>